<dbReference type="Gene3D" id="3.20.20.70">
    <property type="entry name" value="Aldolase class I"/>
    <property type="match status" value="1"/>
</dbReference>
<feature type="region of interest" description="Disordered" evidence="5">
    <location>
        <begin position="483"/>
        <end position="514"/>
    </location>
</feature>
<evidence type="ECO:0000313" key="7">
    <source>
        <dbReference type="EMBL" id="KAB1640769.1"/>
    </source>
</evidence>
<dbReference type="SFLD" id="SFLDS00029">
    <property type="entry name" value="Radical_SAM"/>
    <property type="match status" value="1"/>
</dbReference>
<dbReference type="Proteomes" id="UP000468668">
    <property type="component" value="Unassembled WGS sequence"/>
</dbReference>
<feature type="domain" description="Radical SAM core" evidence="6">
    <location>
        <begin position="59"/>
        <end position="196"/>
    </location>
</feature>
<dbReference type="SFLD" id="SFLDG01102">
    <property type="entry name" value="Uncharacterised_Radical_SAM_Su"/>
    <property type="match status" value="1"/>
</dbReference>
<dbReference type="PANTHER" id="PTHR21180:SF9">
    <property type="entry name" value="TYPE II SECRETION SYSTEM PROTEIN K"/>
    <property type="match status" value="1"/>
</dbReference>
<evidence type="ECO:0000256" key="1">
    <source>
        <dbReference type="ARBA" id="ARBA00022691"/>
    </source>
</evidence>
<dbReference type="NCBIfam" id="TIGR03916">
    <property type="entry name" value="rSAM_link_UDG"/>
    <property type="match status" value="1"/>
</dbReference>
<proteinExistence type="predicted"/>
<dbReference type="PANTHER" id="PTHR21180">
    <property type="entry name" value="ENDONUCLEASE/EXONUCLEASE/PHOSPHATASE FAMILY DOMAIN-CONTAINING PROTEIN 1"/>
    <property type="match status" value="1"/>
</dbReference>
<dbReference type="EMBL" id="WAJR01000009">
    <property type="protein sequence ID" value="KAB1640769.1"/>
    <property type="molecule type" value="Genomic_DNA"/>
</dbReference>
<dbReference type="Gene3D" id="1.10.150.320">
    <property type="entry name" value="Photosystem II 12 kDa extrinsic protein"/>
    <property type="match status" value="1"/>
</dbReference>
<sequence>MNIVDKLEILADAAKYDVACTSSGVDRGARRGQLGNALAAGCCHSFTPDGRCISLLKVLMTNVCVYDCAYCVNRASNDVARVAFTPRELADLTISFYRRNYIEGLFVSSGVIKSPDYTTELMIETLRILRDEYGFRGYIHAKAVPGTSPELIDRLGHLADRMSVNLELPSQKSLALLCPQKRKQQLLAPMRQIRDSMAEDADTRALMRKNTTYYSQNRPAKCKRAFAPAGQSTQMIIGATPENDFQILNLSAALYRTLSLKRVFFSAYLPVTSDERLPASGAVELDREHRLYQADWLMRFYKFDVSEIIDEDNPYLDPQLDPKANWAVNHLEHFPVEVNTAPLEMLLRVPGIGPRGARLIVKARRTCCLHEPELRKLGIAYKRARFFITCNGKYAGTGTPFAPGALRAQLAAPIDGGKHGRRAAKQCQGQLSLFDPLEGQNQHGKRIEEAQARDALHNAQGTSAHDAPTNSARAGVDDALRTSCKASTSSTPMTAQKTSISSSSPRSLPEKSTLASQADGLFGWQHAIDKQKACA</sequence>
<organism evidence="7 8">
    <name type="scientific">Ellagibacter isourolithinifaciens</name>
    <dbReference type="NCBI Taxonomy" id="2137581"/>
    <lineage>
        <taxon>Bacteria</taxon>
        <taxon>Bacillati</taxon>
        <taxon>Actinomycetota</taxon>
        <taxon>Coriobacteriia</taxon>
        <taxon>Eggerthellales</taxon>
        <taxon>Eggerthellaceae</taxon>
        <taxon>Ellagibacter</taxon>
    </lineage>
</organism>
<dbReference type="GO" id="GO:0051536">
    <property type="term" value="F:iron-sulfur cluster binding"/>
    <property type="evidence" value="ECO:0007669"/>
    <property type="project" value="UniProtKB-KW"/>
</dbReference>
<dbReference type="InterPro" id="IPR010994">
    <property type="entry name" value="RuvA_2-like"/>
</dbReference>
<dbReference type="CDD" id="cd01335">
    <property type="entry name" value="Radical_SAM"/>
    <property type="match status" value="1"/>
</dbReference>
<keyword evidence="3" id="KW-0408">Iron</keyword>
<dbReference type="InterPro" id="IPR058240">
    <property type="entry name" value="rSAM_sf"/>
</dbReference>
<evidence type="ECO:0000256" key="2">
    <source>
        <dbReference type="ARBA" id="ARBA00022723"/>
    </source>
</evidence>
<keyword evidence="8" id="KW-1185">Reference proteome</keyword>
<evidence type="ECO:0000256" key="3">
    <source>
        <dbReference type="ARBA" id="ARBA00023004"/>
    </source>
</evidence>
<dbReference type="SUPFAM" id="SSF102114">
    <property type="entry name" value="Radical SAM enzymes"/>
    <property type="match status" value="1"/>
</dbReference>
<evidence type="ECO:0000313" key="8">
    <source>
        <dbReference type="Proteomes" id="UP000468668"/>
    </source>
</evidence>
<keyword evidence="2" id="KW-0479">Metal-binding</keyword>
<dbReference type="InterPro" id="IPR013785">
    <property type="entry name" value="Aldolase_TIM"/>
</dbReference>
<dbReference type="InterPro" id="IPR051675">
    <property type="entry name" value="Endo/Exo/Phosphatase_dom_1"/>
</dbReference>
<keyword evidence="4" id="KW-0411">Iron-sulfur</keyword>
<protein>
    <submittedName>
        <fullName evidence="7">Putative DNA modification/repair radical SAM protein</fullName>
    </submittedName>
</protein>
<dbReference type="GO" id="GO:0003824">
    <property type="term" value="F:catalytic activity"/>
    <property type="evidence" value="ECO:0007669"/>
    <property type="project" value="InterPro"/>
</dbReference>
<dbReference type="SUPFAM" id="SSF47781">
    <property type="entry name" value="RuvA domain 2-like"/>
    <property type="match status" value="1"/>
</dbReference>
<dbReference type="InterPro" id="IPR007197">
    <property type="entry name" value="rSAM"/>
</dbReference>
<dbReference type="OrthoDB" id="9801154at2"/>
<feature type="compositionally biased region" description="Polar residues" evidence="5">
    <location>
        <begin position="484"/>
        <end position="498"/>
    </location>
</feature>
<feature type="compositionally biased region" description="Low complexity" evidence="5">
    <location>
        <begin position="499"/>
        <end position="512"/>
    </location>
</feature>
<comment type="caution">
    <text evidence="7">The sequence shown here is derived from an EMBL/GenBank/DDBJ whole genome shotgun (WGS) entry which is preliminary data.</text>
</comment>
<reference evidence="7 8" key="1">
    <citation type="submission" date="2019-09" db="EMBL/GenBank/DDBJ databases">
        <title>Whole genome shotgun sequencing (WGS) of Ellagibacter isourolithinifaciens DSM 104140(T) and Adlercreutzia muris DSM 29508(T).</title>
        <authorList>
            <person name="Stoll D.A."/>
            <person name="Danylec N."/>
            <person name="Huch M."/>
        </authorList>
    </citation>
    <scope>NUCLEOTIDE SEQUENCE [LARGE SCALE GENOMIC DNA]</scope>
    <source>
        <strain evidence="7 8">DSM 104140</strain>
    </source>
</reference>
<dbReference type="GeneID" id="98657799"/>
<dbReference type="InterPro" id="IPR023874">
    <property type="entry name" value="DNA_rSAM_put"/>
</dbReference>
<dbReference type="GO" id="GO:0046872">
    <property type="term" value="F:metal ion binding"/>
    <property type="evidence" value="ECO:0007669"/>
    <property type="project" value="UniProtKB-KW"/>
</dbReference>
<evidence type="ECO:0000256" key="4">
    <source>
        <dbReference type="ARBA" id="ARBA00023014"/>
    </source>
</evidence>
<name>A0A6N6NS64_9ACTN</name>
<accession>A0A6N6NS64</accession>
<gene>
    <name evidence="7" type="ORF">F8C90_05190</name>
</gene>
<dbReference type="AlphaFoldDB" id="A0A6N6NS64"/>
<keyword evidence="1" id="KW-0949">S-adenosyl-L-methionine</keyword>
<dbReference type="Pfam" id="PF04055">
    <property type="entry name" value="Radical_SAM"/>
    <property type="match status" value="1"/>
</dbReference>
<dbReference type="RefSeq" id="WP_158049398.1">
    <property type="nucleotide sequence ID" value="NZ_DBFAGY010000100.1"/>
</dbReference>
<evidence type="ECO:0000259" key="6">
    <source>
        <dbReference type="Pfam" id="PF04055"/>
    </source>
</evidence>
<evidence type="ECO:0000256" key="5">
    <source>
        <dbReference type="SAM" id="MobiDB-lite"/>
    </source>
</evidence>